<evidence type="ECO:0000259" key="2">
    <source>
        <dbReference type="Pfam" id="PF00266"/>
    </source>
</evidence>
<gene>
    <name evidence="3" type="ORF">OSTQU699_LOCUS4657</name>
</gene>
<dbReference type="InterPro" id="IPR015424">
    <property type="entry name" value="PyrdxlP-dep_Trfase"/>
</dbReference>
<dbReference type="InterPro" id="IPR015422">
    <property type="entry name" value="PyrdxlP-dep_Trfase_small"/>
</dbReference>
<reference evidence="3" key="1">
    <citation type="submission" date="2020-12" db="EMBL/GenBank/DDBJ databases">
        <authorList>
            <person name="Iha C."/>
        </authorList>
    </citation>
    <scope>NUCLEOTIDE SEQUENCE</scope>
</reference>
<keyword evidence="4" id="KW-1185">Reference proteome</keyword>
<dbReference type="InterPro" id="IPR015421">
    <property type="entry name" value="PyrdxlP-dep_Trfase_major"/>
</dbReference>
<dbReference type="Gene3D" id="3.90.1150.10">
    <property type="entry name" value="Aspartate Aminotransferase, domain 1"/>
    <property type="match status" value="1"/>
</dbReference>
<evidence type="ECO:0000313" key="4">
    <source>
        <dbReference type="Proteomes" id="UP000708148"/>
    </source>
</evidence>
<dbReference type="SUPFAM" id="SSF53383">
    <property type="entry name" value="PLP-dependent transferases"/>
    <property type="match status" value="1"/>
</dbReference>
<dbReference type="InterPro" id="IPR000192">
    <property type="entry name" value="Aminotrans_V_dom"/>
</dbReference>
<dbReference type="Gene3D" id="3.40.640.10">
    <property type="entry name" value="Type I PLP-dependent aspartate aminotransferase-like (Major domain)"/>
    <property type="match status" value="1"/>
</dbReference>
<name>A0A8S1IWJ3_9CHLO</name>
<organism evidence="3 4">
    <name type="scientific">Ostreobium quekettii</name>
    <dbReference type="NCBI Taxonomy" id="121088"/>
    <lineage>
        <taxon>Eukaryota</taxon>
        <taxon>Viridiplantae</taxon>
        <taxon>Chlorophyta</taxon>
        <taxon>core chlorophytes</taxon>
        <taxon>Ulvophyceae</taxon>
        <taxon>TCBD clade</taxon>
        <taxon>Bryopsidales</taxon>
        <taxon>Ostreobineae</taxon>
        <taxon>Ostreobiaceae</taxon>
        <taxon>Ostreobium</taxon>
    </lineage>
</organism>
<dbReference type="PANTHER" id="PTHR43586">
    <property type="entry name" value="CYSTEINE DESULFURASE"/>
    <property type="match status" value="1"/>
</dbReference>
<accession>A0A8S1IWJ3</accession>
<dbReference type="Proteomes" id="UP000708148">
    <property type="component" value="Unassembled WGS sequence"/>
</dbReference>
<dbReference type="EMBL" id="CAJHUC010000987">
    <property type="protein sequence ID" value="CAD7699298.1"/>
    <property type="molecule type" value="Genomic_DNA"/>
</dbReference>
<evidence type="ECO:0000256" key="1">
    <source>
        <dbReference type="ARBA" id="ARBA00022898"/>
    </source>
</evidence>
<dbReference type="PANTHER" id="PTHR43586:SF8">
    <property type="entry name" value="CYSTEINE DESULFURASE 1, CHLOROPLASTIC"/>
    <property type="match status" value="1"/>
</dbReference>
<keyword evidence="1" id="KW-0663">Pyridoxal phosphate</keyword>
<sequence>MGSSGLPRSGLELAARAALASRSAGRLRLRAQAVDAPAAAELGTGIRSDFPVLDQRVNGRPLVYFDNAATSQKPLAVLEAMEGYYRTTNSNVHRGVHALSARATAMYEAARDQVAAFVGAGESREVVFTRNASEAMNLVAYSWGMSNLREGDEIIISTAEHHSNIVPWQIVAKKTGARLRAVTLTKDTEELDMQGAAERPHEACIPLPRVQHSWGSEPS</sequence>
<proteinExistence type="predicted"/>
<dbReference type="OrthoDB" id="420046at2759"/>
<dbReference type="AlphaFoldDB" id="A0A8S1IWJ3"/>
<comment type="caution">
    <text evidence="3">The sequence shown here is derived from an EMBL/GenBank/DDBJ whole genome shotgun (WGS) entry which is preliminary data.</text>
</comment>
<dbReference type="Pfam" id="PF00266">
    <property type="entry name" value="Aminotran_5"/>
    <property type="match status" value="1"/>
</dbReference>
<feature type="domain" description="Aminotransferase class V" evidence="2">
    <location>
        <begin position="63"/>
        <end position="188"/>
    </location>
</feature>
<protein>
    <recommendedName>
        <fullName evidence="2">Aminotransferase class V domain-containing protein</fullName>
    </recommendedName>
</protein>
<evidence type="ECO:0000313" key="3">
    <source>
        <dbReference type="EMBL" id="CAD7699298.1"/>
    </source>
</evidence>